<reference evidence="3" key="1">
    <citation type="submission" date="2020-07" db="EMBL/GenBank/DDBJ databases">
        <title>Huge and variable diversity of episymbiotic CPR bacteria and DPANN archaea in groundwater ecosystems.</title>
        <authorList>
            <person name="He C.Y."/>
            <person name="Keren R."/>
            <person name="Whittaker M."/>
            <person name="Farag I.F."/>
            <person name="Doudna J."/>
            <person name="Cate J.H.D."/>
            <person name="Banfield J.F."/>
        </authorList>
    </citation>
    <scope>NUCLEOTIDE SEQUENCE</scope>
    <source>
        <strain evidence="3">NC_groundwater_1370_Ag_S-0.2um_69_93</strain>
    </source>
</reference>
<dbReference type="Gene3D" id="1.10.1530.10">
    <property type="match status" value="1"/>
</dbReference>
<protein>
    <submittedName>
        <fullName evidence="3">Ldh family oxidoreductase</fullName>
    </submittedName>
</protein>
<feature type="non-terminal residue" evidence="3">
    <location>
        <position position="1"/>
    </location>
</feature>
<dbReference type="SUPFAM" id="SSF89733">
    <property type="entry name" value="L-sulfolactate dehydrogenase-like"/>
    <property type="match status" value="1"/>
</dbReference>
<dbReference type="InterPro" id="IPR003767">
    <property type="entry name" value="Malate/L-lactate_DH-like"/>
</dbReference>
<dbReference type="Proteomes" id="UP000752292">
    <property type="component" value="Unassembled WGS sequence"/>
</dbReference>
<gene>
    <name evidence="3" type="ORF">HY618_06420</name>
</gene>
<dbReference type="Pfam" id="PF02615">
    <property type="entry name" value="Ldh_2"/>
    <property type="match status" value="1"/>
</dbReference>
<evidence type="ECO:0000256" key="2">
    <source>
        <dbReference type="ARBA" id="ARBA00023002"/>
    </source>
</evidence>
<comment type="similarity">
    <text evidence="1">Belongs to the LDH2/MDH2 oxidoreductase family.</text>
</comment>
<organism evidence="3 4">
    <name type="scientific">Tectimicrobiota bacterium</name>
    <dbReference type="NCBI Taxonomy" id="2528274"/>
    <lineage>
        <taxon>Bacteria</taxon>
        <taxon>Pseudomonadati</taxon>
        <taxon>Nitrospinota/Tectimicrobiota group</taxon>
        <taxon>Candidatus Tectimicrobiota</taxon>
    </lineage>
</organism>
<dbReference type="Gene3D" id="3.30.1370.60">
    <property type="entry name" value="Hypothetical oxidoreductase yiak, domain 2"/>
    <property type="match status" value="1"/>
</dbReference>
<sequence>YHLDMATASVARGKVETYLREGKKLPTGWVSEAYGEPRLDERGILTFDVPLLPLGGEGTEGGGHKGYGLSLMVELFCGILSGSDLGVRIAGATGDAAPGTGHFLGAIKLAGFCEPTQAHTQMQQTFDRIRNSRKAPGHGRIYIHGEPEAIAEAENRRLGVPITPAVLEQMRKMNARLRLGYEV</sequence>
<evidence type="ECO:0000313" key="4">
    <source>
        <dbReference type="Proteomes" id="UP000752292"/>
    </source>
</evidence>
<dbReference type="EMBL" id="JACQRX010000281">
    <property type="protein sequence ID" value="MBI4252078.1"/>
    <property type="molecule type" value="Genomic_DNA"/>
</dbReference>
<dbReference type="InterPro" id="IPR036111">
    <property type="entry name" value="Mal/L-sulfo/L-lacto_DH-like_sf"/>
</dbReference>
<proteinExistence type="inferred from homology"/>
<comment type="caution">
    <text evidence="3">The sequence shown here is derived from an EMBL/GenBank/DDBJ whole genome shotgun (WGS) entry which is preliminary data.</text>
</comment>
<evidence type="ECO:0000313" key="3">
    <source>
        <dbReference type="EMBL" id="MBI4252078.1"/>
    </source>
</evidence>
<keyword evidence="2" id="KW-0560">Oxidoreductase</keyword>
<dbReference type="PANTHER" id="PTHR11091:SF0">
    <property type="entry name" value="MALATE DEHYDROGENASE"/>
    <property type="match status" value="1"/>
</dbReference>
<dbReference type="InterPro" id="IPR043143">
    <property type="entry name" value="Mal/L-sulf/L-lact_DH-like_NADP"/>
</dbReference>
<accession>A0A932ZUW1</accession>
<dbReference type="InterPro" id="IPR043144">
    <property type="entry name" value="Mal/L-sulf/L-lact_DH-like_ah"/>
</dbReference>
<name>A0A932ZUW1_UNCTE</name>
<dbReference type="PANTHER" id="PTHR11091">
    <property type="entry name" value="OXIDOREDUCTASE-RELATED"/>
    <property type="match status" value="1"/>
</dbReference>
<evidence type="ECO:0000256" key="1">
    <source>
        <dbReference type="ARBA" id="ARBA00006056"/>
    </source>
</evidence>
<dbReference type="AlphaFoldDB" id="A0A932ZUW1"/>
<dbReference type="GO" id="GO:0016491">
    <property type="term" value="F:oxidoreductase activity"/>
    <property type="evidence" value="ECO:0007669"/>
    <property type="project" value="UniProtKB-KW"/>
</dbReference>